<keyword evidence="3" id="KW-1185">Reference proteome</keyword>
<organism evidence="2 3">
    <name type="scientific">Phyllosticta citribraziliensis</name>
    <dbReference type="NCBI Taxonomy" id="989973"/>
    <lineage>
        <taxon>Eukaryota</taxon>
        <taxon>Fungi</taxon>
        <taxon>Dikarya</taxon>
        <taxon>Ascomycota</taxon>
        <taxon>Pezizomycotina</taxon>
        <taxon>Dothideomycetes</taxon>
        <taxon>Dothideomycetes incertae sedis</taxon>
        <taxon>Botryosphaeriales</taxon>
        <taxon>Phyllostictaceae</taxon>
        <taxon>Phyllosticta</taxon>
    </lineage>
</organism>
<proteinExistence type="predicted"/>
<evidence type="ECO:0000256" key="1">
    <source>
        <dbReference type="SAM" id="MobiDB-lite"/>
    </source>
</evidence>
<evidence type="ECO:0000313" key="2">
    <source>
        <dbReference type="EMBL" id="KAK7538313.1"/>
    </source>
</evidence>
<name>A0ABR1LT39_9PEZI</name>
<dbReference type="Proteomes" id="UP001360953">
    <property type="component" value="Unassembled WGS sequence"/>
</dbReference>
<comment type="caution">
    <text evidence="2">The sequence shown here is derived from an EMBL/GenBank/DDBJ whole genome shotgun (WGS) entry which is preliminary data.</text>
</comment>
<gene>
    <name evidence="2" type="ORF">J3D65DRAFT_667021</name>
</gene>
<dbReference type="GeneID" id="92035893"/>
<protein>
    <submittedName>
        <fullName evidence="2">Uncharacterized protein</fullName>
    </submittedName>
</protein>
<feature type="region of interest" description="Disordered" evidence="1">
    <location>
        <begin position="331"/>
        <end position="354"/>
    </location>
</feature>
<dbReference type="RefSeq" id="XP_066656000.1">
    <property type="nucleotide sequence ID" value="XM_066802987.1"/>
</dbReference>
<evidence type="ECO:0000313" key="3">
    <source>
        <dbReference type="Proteomes" id="UP001360953"/>
    </source>
</evidence>
<dbReference type="EMBL" id="JBBPEH010000005">
    <property type="protein sequence ID" value="KAK7538313.1"/>
    <property type="molecule type" value="Genomic_DNA"/>
</dbReference>
<accession>A0ABR1LT39</accession>
<sequence length="387" mass="45684">MSFPVYQQRVREFVSQVYQLPVIHFNLVIYQLLHAVQLEFWIDALEEMTLPKMKEILNHNDAPSWELLRTLPNALLSSEFGTYFVHLRAQGRSSHSYNGSATGLDTRLKGRTQQHLDPRYRACHKGHSLLYNLMDDPAVARYAEIVQTGAYKGLEDGEPESIIDMRLSCLLHETFIQTMMGSYLPDKPGSTREIFRKFCPWYEIGLEWLPTNARIPLKEDFKFNGEAVVVDSELRAQIRRERMATRAYNARRAWSAQRIEHERETKRTLKEQITDPIAFMKNAGISDQEIENWRCIASARRAAWLKLDPYIRPATPIFPPTPLQLIDIRKRKERDEEEEEEEKSRVRKRKAAQHMEEVNSIRYGHDMNFLEMKYLQGYWDERHRRQE</sequence>
<reference evidence="2 3" key="1">
    <citation type="submission" date="2024-04" db="EMBL/GenBank/DDBJ databases">
        <title>Phyllosticta paracitricarpa is synonymous to the EU quarantine fungus P. citricarpa based on phylogenomic analyses.</title>
        <authorList>
            <consortium name="Lawrence Berkeley National Laboratory"/>
            <person name="Van ingen-buijs V.A."/>
            <person name="Van westerhoven A.C."/>
            <person name="Haridas S."/>
            <person name="Skiadas P."/>
            <person name="Martin F."/>
            <person name="Groenewald J.Z."/>
            <person name="Crous P.W."/>
            <person name="Seidl M.F."/>
        </authorList>
    </citation>
    <scope>NUCLEOTIDE SEQUENCE [LARGE SCALE GENOMIC DNA]</scope>
    <source>
        <strain evidence="2 3">CPC 17464</strain>
    </source>
</reference>